<dbReference type="GO" id="GO:0005911">
    <property type="term" value="C:cell-cell junction"/>
    <property type="evidence" value="ECO:0007669"/>
    <property type="project" value="TreeGrafter"/>
</dbReference>
<feature type="signal peptide" evidence="6">
    <location>
        <begin position="1"/>
        <end position="18"/>
    </location>
</feature>
<evidence type="ECO:0000256" key="1">
    <source>
        <dbReference type="ARBA" id="ARBA00004370"/>
    </source>
</evidence>
<evidence type="ECO:0000259" key="7">
    <source>
        <dbReference type="PROSITE" id="PS50835"/>
    </source>
</evidence>
<dbReference type="GeneTree" id="ENSGT00940000172777"/>
<proteinExistence type="predicted"/>
<dbReference type="InterPro" id="IPR007110">
    <property type="entry name" value="Ig-like_dom"/>
</dbReference>
<evidence type="ECO:0000256" key="2">
    <source>
        <dbReference type="ARBA" id="ARBA00022729"/>
    </source>
</evidence>
<evidence type="ECO:0000313" key="9">
    <source>
        <dbReference type="Proteomes" id="UP000257200"/>
    </source>
</evidence>
<dbReference type="Ensembl" id="ENSAPOT00000004834.1">
    <property type="protein sequence ID" value="ENSAPOP00000025997.1"/>
    <property type="gene ID" value="ENSAPOG00000009475.1"/>
</dbReference>
<organism evidence="8 9">
    <name type="scientific">Acanthochromis polyacanthus</name>
    <name type="common">spiny chromis</name>
    <dbReference type="NCBI Taxonomy" id="80966"/>
    <lineage>
        <taxon>Eukaryota</taxon>
        <taxon>Metazoa</taxon>
        <taxon>Chordata</taxon>
        <taxon>Craniata</taxon>
        <taxon>Vertebrata</taxon>
        <taxon>Euteleostomi</taxon>
        <taxon>Actinopterygii</taxon>
        <taxon>Neopterygii</taxon>
        <taxon>Teleostei</taxon>
        <taxon>Neoteleostei</taxon>
        <taxon>Acanthomorphata</taxon>
        <taxon>Ovalentaria</taxon>
        <taxon>Pomacentridae</taxon>
        <taxon>Acanthochromis</taxon>
    </lineage>
</organism>
<dbReference type="SUPFAM" id="SSF48726">
    <property type="entry name" value="Immunoglobulin"/>
    <property type="match status" value="1"/>
</dbReference>
<dbReference type="SMART" id="SM00409">
    <property type="entry name" value="IG"/>
    <property type="match status" value="1"/>
</dbReference>
<keyword evidence="3 5" id="KW-0472">Membrane</keyword>
<accession>A0A3Q1GEQ6</accession>
<dbReference type="AlphaFoldDB" id="A0A3Q1GEQ6"/>
<keyword evidence="4" id="KW-0325">Glycoprotein</keyword>
<keyword evidence="5" id="KW-0812">Transmembrane</keyword>
<dbReference type="GO" id="GO:0016020">
    <property type="term" value="C:membrane"/>
    <property type="evidence" value="ECO:0007669"/>
    <property type="project" value="UniProtKB-SubCell"/>
</dbReference>
<evidence type="ECO:0000256" key="4">
    <source>
        <dbReference type="ARBA" id="ARBA00023180"/>
    </source>
</evidence>
<dbReference type="PANTHER" id="PTHR12080">
    <property type="entry name" value="SIGNALING LYMPHOCYTIC ACTIVATION MOLECULE"/>
    <property type="match status" value="1"/>
</dbReference>
<evidence type="ECO:0000313" key="8">
    <source>
        <dbReference type="Ensembl" id="ENSAPOP00000025997.1"/>
    </source>
</evidence>
<sequence length="270" mass="30053">MKLLTLLLSTLQVVLVKSLGEVSGYLGDTIILQSGVDPTWTLSKIEWSIWSNHTWIATYHKGRTNTERVHQFGQRLSLNISSGDLTIQNLTKDDAMEYTVDLLNTDDEEKVNKINLIVRELLQKPTIQAARSLSVNGECLMVLKCSSPDSGVSYSWDVIPSSVYTLDRSSARLSAILNTTQNSVNFTCTTTTNNIDHASSVVTLKCDDDEIQPPTQEPLKYQCRVKFAFPFLIGFLVGASIVTMIYCFGDKIKAAFQFLKGMPFILSHSS</sequence>
<dbReference type="InterPro" id="IPR015631">
    <property type="entry name" value="CD2/SLAM_rcpt"/>
</dbReference>
<dbReference type="FunCoup" id="A0A3Q1GEQ6">
    <property type="interactions" value="18"/>
</dbReference>
<feature type="transmembrane region" description="Helical" evidence="5">
    <location>
        <begin position="227"/>
        <end position="248"/>
    </location>
</feature>
<keyword evidence="5" id="KW-1133">Transmembrane helix</keyword>
<evidence type="ECO:0000256" key="3">
    <source>
        <dbReference type="ARBA" id="ARBA00023136"/>
    </source>
</evidence>
<dbReference type="Proteomes" id="UP000257200">
    <property type="component" value="Unplaced"/>
</dbReference>
<evidence type="ECO:0000256" key="6">
    <source>
        <dbReference type="SAM" id="SignalP"/>
    </source>
</evidence>
<name>A0A3Q1GEQ6_9TELE</name>
<dbReference type="STRING" id="80966.ENSAPOP00000025997"/>
<comment type="subcellular location">
    <subcellularLocation>
        <location evidence="1">Membrane</location>
    </subcellularLocation>
</comment>
<keyword evidence="9" id="KW-1185">Reference proteome</keyword>
<reference evidence="8" key="2">
    <citation type="submission" date="2025-09" db="UniProtKB">
        <authorList>
            <consortium name="Ensembl"/>
        </authorList>
    </citation>
    <scope>IDENTIFICATION</scope>
</reference>
<dbReference type="InterPro" id="IPR013783">
    <property type="entry name" value="Ig-like_fold"/>
</dbReference>
<protein>
    <submittedName>
        <fullName evidence="8">CD48 antigen-like</fullName>
    </submittedName>
</protein>
<keyword evidence="2 6" id="KW-0732">Signal</keyword>
<feature type="domain" description="Ig-like" evidence="7">
    <location>
        <begin position="125"/>
        <end position="203"/>
    </location>
</feature>
<dbReference type="PANTHER" id="PTHR12080:SF59">
    <property type="entry name" value="HEPATIC AND GLIAL CELL ADHESION MOLECULE"/>
    <property type="match status" value="1"/>
</dbReference>
<dbReference type="InterPro" id="IPR036179">
    <property type="entry name" value="Ig-like_dom_sf"/>
</dbReference>
<dbReference type="InParanoid" id="A0A3Q1GEQ6"/>
<dbReference type="InterPro" id="IPR003599">
    <property type="entry name" value="Ig_sub"/>
</dbReference>
<evidence type="ECO:0000256" key="5">
    <source>
        <dbReference type="SAM" id="Phobius"/>
    </source>
</evidence>
<dbReference type="PROSITE" id="PS50835">
    <property type="entry name" value="IG_LIKE"/>
    <property type="match status" value="1"/>
</dbReference>
<feature type="chain" id="PRO_5018761143" evidence="6">
    <location>
        <begin position="19"/>
        <end position="270"/>
    </location>
</feature>
<reference evidence="8" key="1">
    <citation type="submission" date="2025-08" db="UniProtKB">
        <authorList>
            <consortium name="Ensembl"/>
        </authorList>
    </citation>
    <scope>IDENTIFICATION</scope>
</reference>
<dbReference type="Gene3D" id="2.60.40.10">
    <property type="entry name" value="Immunoglobulins"/>
    <property type="match status" value="2"/>
</dbReference>